<sequence>MEGLQIAAVLRELPERPRPTRGWRFPAEDTAVLALAGGPDLVLRYRPPSPELALTESAGGGPARTPFQKLLAARARGPLERAEQLKLDRVVVFEFGGEEGFVDVPPVRLVFELTGRNANLILTDLEGRILGVDRVVTPEQNRYRQVRPGLVWTPPPPYDKLDPRTLEEGDLAPLLGRPLARALVQTVDGVGPRLAAEAAHRAGLEPDRAVRPEDLPRLRRALASLVSDPTPSREARTPSWREETEAALRKPLLAALERRKKTLERRLEDYARARSDLAKAERWQRYGDLLLAYAHQIPAHAKHAVLEDWESGEPVEIALDPALSPSENAERYYRRAKRARARAERAKREAPRTRRELEALEREIEEVRQLPLHELQRRLRERRPHETAGPGLRLEAPGGFEVWVGRNRRENDWLTRSAHSGDVWLHAQGVPGSHVIVRARGKPVPLETLLFAARLAAYHSRARGEKNVPVDYTLKKHVWRPKGAAPGEVLYTQAKTLFVDAKAPEH</sequence>
<dbReference type="PANTHER" id="PTHR15239:SF6">
    <property type="entry name" value="RIBOSOME QUALITY CONTROL COMPLEX SUBUNIT NEMF"/>
    <property type="match status" value="1"/>
</dbReference>
<feature type="compositionally biased region" description="Basic and acidic residues" evidence="2">
    <location>
        <begin position="231"/>
        <end position="244"/>
    </location>
</feature>
<dbReference type="GO" id="GO:0043023">
    <property type="term" value="F:ribosomal large subunit binding"/>
    <property type="evidence" value="ECO:0007669"/>
    <property type="project" value="TreeGrafter"/>
</dbReference>
<dbReference type="PANTHER" id="PTHR15239">
    <property type="entry name" value="NUCLEAR EXPORT MEDIATOR FACTOR NEMF"/>
    <property type="match status" value="1"/>
</dbReference>
<dbReference type="Proteomes" id="UP000321827">
    <property type="component" value="Unassembled WGS sequence"/>
</dbReference>
<feature type="coiled-coil region" evidence="1">
    <location>
        <begin position="253"/>
        <end position="280"/>
    </location>
</feature>
<evidence type="ECO:0000313" key="4">
    <source>
        <dbReference type="EMBL" id="GEM90834.1"/>
    </source>
</evidence>
<dbReference type="AlphaFoldDB" id="A0A511RMG3"/>
<evidence type="ECO:0000256" key="1">
    <source>
        <dbReference type="SAM" id="Coils"/>
    </source>
</evidence>
<dbReference type="Pfam" id="PF05833">
    <property type="entry name" value="NFACT_N"/>
    <property type="match status" value="2"/>
</dbReference>
<evidence type="ECO:0000256" key="2">
    <source>
        <dbReference type="SAM" id="MobiDB-lite"/>
    </source>
</evidence>
<dbReference type="GO" id="GO:0072344">
    <property type="term" value="P:rescue of stalled ribosome"/>
    <property type="evidence" value="ECO:0007669"/>
    <property type="project" value="TreeGrafter"/>
</dbReference>
<comment type="caution">
    <text evidence="4">The sequence shown here is derived from an EMBL/GenBank/DDBJ whole genome shotgun (WGS) entry which is preliminary data.</text>
</comment>
<evidence type="ECO:0000259" key="3">
    <source>
        <dbReference type="Pfam" id="PF05670"/>
    </source>
</evidence>
<dbReference type="OrthoDB" id="9766163at2"/>
<evidence type="ECO:0000313" key="5">
    <source>
        <dbReference type="Proteomes" id="UP000321827"/>
    </source>
</evidence>
<dbReference type="Pfam" id="PF05670">
    <property type="entry name" value="NFACT-R_1"/>
    <property type="match status" value="1"/>
</dbReference>
<dbReference type="Gene3D" id="2.30.310.10">
    <property type="entry name" value="ibrinogen binding protein from staphylococcus aureus domain"/>
    <property type="match status" value="1"/>
</dbReference>
<dbReference type="RefSeq" id="WP_147148943.1">
    <property type="nucleotide sequence ID" value="NZ_BJXN01000024.1"/>
</dbReference>
<dbReference type="GO" id="GO:1990112">
    <property type="term" value="C:RQC complex"/>
    <property type="evidence" value="ECO:0007669"/>
    <property type="project" value="TreeGrafter"/>
</dbReference>
<dbReference type="InterPro" id="IPR008532">
    <property type="entry name" value="NFACT_RNA-bd"/>
</dbReference>
<reference evidence="4 5" key="1">
    <citation type="submission" date="2019-07" db="EMBL/GenBank/DDBJ databases">
        <title>Whole genome shotgun sequence of Oceanithermus desulfurans NBRC 100063.</title>
        <authorList>
            <person name="Hosoyama A."/>
            <person name="Uohara A."/>
            <person name="Ohji S."/>
            <person name="Ichikawa N."/>
        </authorList>
    </citation>
    <scope>NUCLEOTIDE SEQUENCE [LARGE SCALE GENOMIC DNA]</scope>
    <source>
        <strain evidence="4 5">NBRC 100063</strain>
    </source>
</reference>
<name>A0A511RMG3_9DEIN</name>
<feature type="region of interest" description="Disordered" evidence="2">
    <location>
        <begin position="222"/>
        <end position="244"/>
    </location>
</feature>
<gene>
    <name evidence="4" type="ORF">ODE01S_22680</name>
</gene>
<dbReference type="GO" id="GO:0000049">
    <property type="term" value="F:tRNA binding"/>
    <property type="evidence" value="ECO:0007669"/>
    <property type="project" value="TreeGrafter"/>
</dbReference>
<dbReference type="InterPro" id="IPR051608">
    <property type="entry name" value="RQC_Subunit_NEMF"/>
</dbReference>
<organism evidence="4 5">
    <name type="scientific">Oceanithermus desulfurans NBRC 100063</name>
    <dbReference type="NCBI Taxonomy" id="1227550"/>
    <lineage>
        <taxon>Bacteria</taxon>
        <taxon>Thermotogati</taxon>
        <taxon>Deinococcota</taxon>
        <taxon>Deinococci</taxon>
        <taxon>Thermales</taxon>
        <taxon>Thermaceae</taxon>
        <taxon>Oceanithermus</taxon>
    </lineage>
</organism>
<dbReference type="EMBL" id="BJXN01000024">
    <property type="protein sequence ID" value="GEM90834.1"/>
    <property type="molecule type" value="Genomic_DNA"/>
</dbReference>
<proteinExistence type="predicted"/>
<feature type="coiled-coil region" evidence="1">
    <location>
        <begin position="326"/>
        <end position="370"/>
    </location>
</feature>
<accession>A0A511RMG3</accession>
<feature type="domain" description="NFACT RNA-binding" evidence="3">
    <location>
        <begin position="399"/>
        <end position="480"/>
    </location>
</feature>
<keyword evidence="1" id="KW-0175">Coiled coil</keyword>
<protein>
    <recommendedName>
        <fullName evidence="3">NFACT RNA-binding domain-containing protein</fullName>
    </recommendedName>
</protein>